<evidence type="ECO:0000313" key="3">
    <source>
        <dbReference type="Proteomes" id="UP000248749"/>
    </source>
</evidence>
<feature type="compositionally biased region" description="Pro residues" evidence="1">
    <location>
        <begin position="121"/>
        <end position="131"/>
    </location>
</feature>
<feature type="compositionally biased region" description="Polar residues" evidence="1">
    <location>
        <begin position="161"/>
        <end position="178"/>
    </location>
</feature>
<gene>
    <name evidence="2" type="ORF">C1I99_17960</name>
</gene>
<evidence type="ECO:0000313" key="2">
    <source>
        <dbReference type="EMBL" id="PZF95688.1"/>
    </source>
</evidence>
<dbReference type="EMBL" id="POUB01000123">
    <property type="protein sequence ID" value="PZF95688.1"/>
    <property type="molecule type" value="Genomic_DNA"/>
</dbReference>
<keyword evidence="3" id="KW-1185">Reference proteome</keyword>
<feature type="region of interest" description="Disordered" evidence="1">
    <location>
        <begin position="99"/>
        <end position="178"/>
    </location>
</feature>
<dbReference type="AlphaFoldDB" id="A0A2W2CVP8"/>
<feature type="compositionally biased region" description="Pro residues" evidence="1">
    <location>
        <begin position="141"/>
        <end position="154"/>
    </location>
</feature>
<comment type="caution">
    <text evidence="2">The sequence shown here is derived from an EMBL/GenBank/DDBJ whole genome shotgun (WGS) entry which is preliminary data.</text>
</comment>
<feature type="non-terminal residue" evidence="2">
    <location>
        <position position="178"/>
    </location>
</feature>
<evidence type="ECO:0000256" key="1">
    <source>
        <dbReference type="SAM" id="MobiDB-lite"/>
    </source>
</evidence>
<dbReference type="Proteomes" id="UP000248749">
    <property type="component" value="Unassembled WGS sequence"/>
</dbReference>
<name>A0A2W2CVP8_9ACTN</name>
<accession>A0A2W2CVP8</accession>
<organism evidence="2 3">
    <name type="scientific">Micromonospora deserti</name>
    <dbReference type="NCBI Taxonomy" id="2070366"/>
    <lineage>
        <taxon>Bacteria</taxon>
        <taxon>Bacillati</taxon>
        <taxon>Actinomycetota</taxon>
        <taxon>Actinomycetes</taxon>
        <taxon>Micromonosporales</taxon>
        <taxon>Micromonosporaceae</taxon>
        <taxon>Micromonospora</taxon>
    </lineage>
</organism>
<sequence length="178" mass="18421">MQPVGPYRFTHVLGGSPVGKAWAAIDEQGRFVTVAVLETTVAGDQRWREAFAATANSLAQTPGGQAYAYADFSAAAPWVAYPADVGPGAEKLLRALGGDYQPVPTEMEPPMSAPPQQVSAPPQPTSAPPHLPWAMHAGPVPTQPVPSTPQPDSAPPAWDAPTTSTPVQPTSGVPQSPA</sequence>
<proteinExistence type="predicted"/>
<protein>
    <submittedName>
        <fullName evidence="2">Uncharacterized protein</fullName>
    </submittedName>
</protein>
<reference evidence="2 3" key="1">
    <citation type="submission" date="2018-01" db="EMBL/GenBank/DDBJ databases">
        <title>Draft genome sequence of Salinispora sp. 13K206.</title>
        <authorList>
            <person name="Sahin N."/>
            <person name="Saygin H."/>
            <person name="Ay H."/>
        </authorList>
    </citation>
    <scope>NUCLEOTIDE SEQUENCE [LARGE SCALE GENOMIC DNA]</scope>
    <source>
        <strain evidence="2 3">13K206</strain>
    </source>
</reference>